<keyword evidence="7 12" id="KW-0328">Glycosyltransferase</keyword>
<dbReference type="RefSeq" id="WP_169457438.1">
    <property type="nucleotide sequence ID" value="NZ_CP051774.1"/>
</dbReference>
<name>A0A858RPZ9_9BACT</name>
<dbReference type="SUPFAM" id="SSF51690">
    <property type="entry name" value="Nicotinate/Quinolinate PRTase C-terminal domain-like"/>
    <property type="match status" value="1"/>
</dbReference>
<feature type="binding site" evidence="13">
    <location>
        <position position="226"/>
    </location>
    <ligand>
        <name>substrate</name>
    </ligand>
</feature>
<dbReference type="InterPro" id="IPR013785">
    <property type="entry name" value="Aldolase_TIM"/>
</dbReference>
<comment type="subunit">
    <text evidence="4">Hexamer formed by 3 homodimers.</text>
</comment>
<dbReference type="EMBL" id="CP051774">
    <property type="protein sequence ID" value="QJE98952.1"/>
    <property type="molecule type" value="Genomic_DNA"/>
</dbReference>
<organism evidence="17 18">
    <name type="scientific">Luteolibacter luteus</name>
    <dbReference type="NCBI Taxonomy" id="2728835"/>
    <lineage>
        <taxon>Bacteria</taxon>
        <taxon>Pseudomonadati</taxon>
        <taxon>Verrucomicrobiota</taxon>
        <taxon>Verrucomicrobiia</taxon>
        <taxon>Verrucomicrobiales</taxon>
        <taxon>Verrucomicrobiaceae</taxon>
        <taxon>Luteolibacter</taxon>
    </lineage>
</organism>
<feature type="binding site" evidence="13">
    <location>
        <begin position="272"/>
        <end position="274"/>
    </location>
    <ligand>
        <name>substrate</name>
    </ligand>
</feature>
<feature type="binding site" evidence="13">
    <location>
        <position position="105"/>
    </location>
    <ligand>
        <name>substrate</name>
    </ligand>
</feature>
<evidence type="ECO:0000256" key="3">
    <source>
        <dbReference type="ARBA" id="ARBA00009400"/>
    </source>
</evidence>
<gene>
    <name evidence="17" type="primary">nadC</name>
    <name evidence="17" type="ORF">HHL09_25285</name>
</gene>
<proteinExistence type="inferred from homology"/>
<keyword evidence="6" id="KW-0662">Pyridine nucleotide biosynthesis</keyword>
<evidence type="ECO:0000313" key="18">
    <source>
        <dbReference type="Proteomes" id="UP000501812"/>
    </source>
</evidence>
<dbReference type="GO" id="GO:0005737">
    <property type="term" value="C:cytoplasm"/>
    <property type="evidence" value="ECO:0007669"/>
    <property type="project" value="TreeGrafter"/>
</dbReference>
<dbReference type="NCBIfam" id="TIGR00078">
    <property type="entry name" value="nadC"/>
    <property type="match status" value="1"/>
</dbReference>
<dbReference type="PANTHER" id="PTHR32179">
    <property type="entry name" value="NICOTINATE-NUCLEOTIDE PYROPHOSPHORYLASE [CARBOXYLATING]"/>
    <property type="match status" value="1"/>
</dbReference>
<dbReference type="CDD" id="cd01572">
    <property type="entry name" value="QPRTase"/>
    <property type="match status" value="1"/>
</dbReference>
<evidence type="ECO:0000256" key="10">
    <source>
        <dbReference type="ARBA" id="ARBA00047445"/>
    </source>
</evidence>
<comment type="catalytic activity">
    <reaction evidence="10">
        <text>nicotinate beta-D-ribonucleotide + CO2 + diphosphate = quinolinate + 5-phospho-alpha-D-ribose 1-diphosphate + 2 H(+)</text>
        <dbReference type="Rhea" id="RHEA:12733"/>
        <dbReference type="ChEBI" id="CHEBI:15378"/>
        <dbReference type="ChEBI" id="CHEBI:16526"/>
        <dbReference type="ChEBI" id="CHEBI:29959"/>
        <dbReference type="ChEBI" id="CHEBI:33019"/>
        <dbReference type="ChEBI" id="CHEBI:57502"/>
        <dbReference type="ChEBI" id="CHEBI:58017"/>
        <dbReference type="EC" id="2.4.2.19"/>
    </reaction>
</comment>
<evidence type="ECO:0000256" key="2">
    <source>
        <dbReference type="ARBA" id="ARBA00004893"/>
    </source>
</evidence>
<dbReference type="KEGG" id="luo:HHL09_25285"/>
<evidence type="ECO:0000313" key="17">
    <source>
        <dbReference type="EMBL" id="QJE98952.1"/>
    </source>
</evidence>
<dbReference type="Gene3D" id="3.20.20.70">
    <property type="entry name" value="Aldolase class I"/>
    <property type="match status" value="1"/>
</dbReference>
<keyword evidence="8 12" id="KW-0808">Transferase</keyword>
<comment type="function">
    <text evidence="1">Involved in the catabolism of quinolinic acid (QA).</text>
</comment>
<comment type="pathway">
    <text evidence="2">Cofactor biosynthesis; NAD(+) biosynthesis; nicotinate D-ribonucleotide from quinolinate: step 1/1.</text>
</comment>
<evidence type="ECO:0000256" key="8">
    <source>
        <dbReference type="ARBA" id="ARBA00022679"/>
    </source>
</evidence>
<accession>A0A858RPZ9</accession>
<feature type="domain" description="Quinolinate phosphoribosyl transferase C-terminal" evidence="15">
    <location>
        <begin position="117"/>
        <end position="287"/>
    </location>
</feature>
<evidence type="ECO:0000259" key="15">
    <source>
        <dbReference type="Pfam" id="PF01729"/>
    </source>
</evidence>
<comment type="similarity">
    <text evidence="3 12">Belongs to the NadC/ModD family.</text>
</comment>
<dbReference type="Gene3D" id="3.90.1170.20">
    <property type="entry name" value="Quinolinate phosphoribosyl transferase, N-terminal domain"/>
    <property type="match status" value="1"/>
</dbReference>
<dbReference type="Pfam" id="PF01729">
    <property type="entry name" value="QRPTase_C"/>
    <property type="match status" value="1"/>
</dbReference>
<feature type="binding site" evidence="13">
    <location>
        <position position="172"/>
    </location>
    <ligand>
        <name>substrate</name>
    </ligand>
</feature>
<dbReference type="InterPro" id="IPR027277">
    <property type="entry name" value="NadC/ModD"/>
</dbReference>
<evidence type="ECO:0000259" key="16">
    <source>
        <dbReference type="Pfam" id="PF02749"/>
    </source>
</evidence>
<keyword evidence="14" id="KW-0175">Coiled coil</keyword>
<feature type="coiled-coil region" evidence="14">
    <location>
        <begin position="175"/>
        <end position="202"/>
    </location>
</feature>
<evidence type="ECO:0000256" key="13">
    <source>
        <dbReference type="PIRSR" id="PIRSR006250-1"/>
    </source>
</evidence>
<dbReference type="InterPro" id="IPR037128">
    <property type="entry name" value="Quinolinate_PRibosylTase_N_sf"/>
</dbReference>
<evidence type="ECO:0000256" key="5">
    <source>
        <dbReference type="ARBA" id="ARBA00011944"/>
    </source>
</evidence>
<feature type="binding site" evidence="13">
    <location>
        <position position="204"/>
    </location>
    <ligand>
        <name>substrate</name>
    </ligand>
</feature>
<dbReference type="SUPFAM" id="SSF54675">
    <property type="entry name" value="Nicotinate/Quinolinate PRTase N-terminal domain-like"/>
    <property type="match status" value="1"/>
</dbReference>
<feature type="binding site" evidence="13">
    <location>
        <begin position="251"/>
        <end position="253"/>
    </location>
    <ligand>
        <name>substrate</name>
    </ligand>
</feature>
<protein>
    <recommendedName>
        <fullName evidence="11">Probable nicotinate-nucleotide pyrophosphorylase [carboxylating]</fullName>
        <ecNumber evidence="5">2.4.2.19</ecNumber>
    </recommendedName>
    <alternativeName>
        <fullName evidence="9">Quinolinate phosphoribosyltransferase [decarboxylating]</fullName>
    </alternativeName>
</protein>
<dbReference type="AlphaFoldDB" id="A0A858RPZ9"/>
<feature type="binding site" evidence="13">
    <location>
        <begin position="138"/>
        <end position="140"/>
    </location>
    <ligand>
        <name>substrate</name>
    </ligand>
</feature>
<evidence type="ECO:0000256" key="11">
    <source>
        <dbReference type="ARBA" id="ARBA00069173"/>
    </source>
</evidence>
<dbReference type="FunFam" id="3.90.1170.20:FF:000001">
    <property type="entry name" value="Nicotinate-nucleotide diphosphorylase (Carboxylating)"/>
    <property type="match status" value="1"/>
</dbReference>
<evidence type="ECO:0000256" key="14">
    <source>
        <dbReference type="SAM" id="Coils"/>
    </source>
</evidence>
<dbReference type="Pfam" id="PF02749">
    <property type="entry name" value="QRPTase_N"/>
    <property type="match status" value="1"/>
</dbReference>
<dbReference type="InterPro" id="IPR022412">
    <property type="entry name" value="Quinolinate_PRibosylTrfase_N"/>
</dbReference>
<evidence type="ECO:0000256" key="1">
    <source>
        <dbReference type="ARBA" id="ARBA00003237"/>
    </source>
</evidence>
<dbReference type="InterPro" id="IPR004393">
    <property type="entry name" value="NadC"/>
</dbReference>
<dbReference type="PIRSF" id="PIRSF006250">
    <property type="entry name" value="NadC_ModD"/>
    <property type="match status" value="1"/>
</dbReference>
<dbReference type="PANTHER" id="PTHR32179:SF3">
    <property type="entry name" value="NICOTINATE-NUCLEOTIDE PYROPHOSPHORYLASE [CARBOXYLATING]"/>
    <property type="match status" value="1"/>
</dbReference>
<dbReference type="InterPro" id="IPR002638">
    <property type="entry name" value="Quinolinate_PRibosylTrfase_C"/>
</dbReference>
<reference evidence="17 18" key="1">
    <citation type="submission" date="2020-04" db="EMBL/GenBank/DDBJ databases">
        <title>Luteolibacter sp. G-1-1-1 isolated from soil.</title>
        <authorList>
            <person name="Dahal R.H."/>
        </authorList>
    </citation>
    <scope>NUCLEOTIDE SEQUENCE [LARGE SCALE GENOMIC DNA]</scope>
    <source>
        <strain evidence="17 18">G-1-1-1</strain>
    </source>
</reference>
<sequence length="292" mass="31925">MPGSTYLPRVEKSVERLIDAALEEDIGAGDLTSLYFVPEDRKATGFIVARETGVLSGGEIALAVLRKIDPSIEAGLLVNDGDRIAEGAYIMKVEGPARSVLTAERTVLNFMQRMSGVATATRQYVDAVRGTNAEILDTRKTIPGWRYLDKLAVTHGGGTNHRMGLYDRVMVKDNHLVAEGRLEELQEAIRRLKADHPEVEVELEADSLEQVEAFLSMEGVDYILLDNMTLEELRQAVELRGERSTPKLEASGGVTLKTVAGIAETGVDFISVGAITHSVEAMDLALDFVKRE</sequence>
<evidence type="ECO:0000256" key="6">
    <source>
        <dbReference type="ARBA" id="ARBA00022642"/>
    </source>
</evidence>
<dbReference type="EC" id="2.4.2.19" evidence="5"/>
<evidence type="ECO:0000256" key="4">
    <source>
        <dbReference type="ARBA" id="ARBA00011218"/>
    </source>
</evidence>
<keyword evidence="18" id="KW-1185">Reference proteome</keyword>
<dbReference type="GO" id="GO:0034213">
    <property type="term" value="P:quinolinate catabolic process"/>
    <property type="evidence" value="ECO:0007669"/>
    <property type="project" value="TreeGrafter"/>
</dbReference>
<dbReference type="GO" id="GO:0009435">
    <property type="term" value="P:NAD+ biosynthetic process"/>
    <property type="evidence" value="ECO:0007669"/>
    <property type="project" value="UniProtKB-UniPathway"/>
</dbReference>
<feature type="domain" description="Quinolinate phosphoribosyl transferase N-terminal" evidence="16">
    <location>
        <begin position="30"/>
        <end position="115"/>
    </location>
</feature>
<evidence type="ECO:0000256" key="12">
    <source>
        <dbReference type="PIRNR" id="PIRNR006250"/>
    </source>
</evidence>
<evidence type="ECO:0000256" key="9">
    <source>
        <dbReference type="ARBA" id="ARBA00033102"/>
    </source>
</evidence>
<dbReference type="FunFam" id="3.20.20.70:FF:000030">
    <property type="entry name" value="Nicotinate-nucleotide pyrophosphorylase, carboxylating"/>
    <property type="match status" value="1"/>
</dbReference>
<feature type="binding site" evidence="13">
    <location>
        <position position="162"/>
    </location>
    <ligand>
        <name>substrate</name>
    </ligand>
</feature>
<dbReference type="GO" id="GO:0004514">
    <property type="term" value="F:nicotinate-nucleotide diphosphorylase (carboxylating) activity"/>
    <property type="evidence" value="ECO:0007669"/>
    <property type="project" value="UniProtKB-EC"/>
</dbReference>
<evidence type="ECO:0000256" key="7">
    <source>
        <dbReference type="ARBA" id="ARBA00022676"/>
    </source>
</evidence>
<dbReference type="Proteomes" id="UP000501812">
    <property type="component" value="Chromosome"/>
</dbReference>
<dbReference type="UniPathway" id="UPA00253">
    <property type="reaction ID" value="UER00331"/>
</dbReference>
<dbReference type="InterPro" id="IPR036068">
    <property type="entry name" value="Nicotinate_pribotase-like_C"/>
</dbReference>